<name>A0A8H6CAR8_9LECA</name>
<keyword evidence="3" id="KW-1185">Reference proteome</keyword>
<gene>
    <name evidence="2" type="ORF">HO133_003209</name>
</gene>
<reference evidence="2 3" key="1">
    <citation type="journal article" date="2020" name="Genomics">
        <title>Complete, high-quality genomes from long-read metagenomic sequencing of two wolf lichen thalli reveals enigmatic genome architecture.</title>
        <authorList>
            <person name="McKenzie S.K."/>
            <person name="Walston R.F."/>
            <person name="Allen J.L."/>
        </authorList>
    </citation>
    <scope>NUCLEOTIDE SEQUENCE [LARGE SCALE GENOMIC DNA]</scope>
    <source>
        <strain evidence="2">WasteWater1</strain>
    </source>
</reference>
<dbReference type="PANTHER" id="PTHR38886">
    <property type="entry name" value="SESA DOMAIN-CONTAINING PROTEIN"/>
    <property type="match status" value="1"/>
</dbReference>
<dbReference type="PANTHER" id="PTHR38886:SF1">
    <property type="entry name" value="NACHT-NTPASE AND P-LOOP NTPASES N-TERMINAL DOMAIN-CONTAINING PROTEIN"/>
    <property type="match status" value="1"/>
</dbReference>
<protein>
    <submittedName>
        <fullName evidence="2">Uncharacterized protein</fullName>
    </submittedName>
</protein>
<dbReference type="Proteomes" id="UP000593566">
    <property type="component" value="Unassembled WGS sequence"/>
</dbReference>
<dbReference type="AlphaFoldDB" id="A0A8H6CAR8"/>
<feature type="region of interest" description="Disordered" evidence="1">
    <location>
        <begin position="101"/>
        <end position="138"/>
    </location>
</feature>
<sequence>MTPAFGFSVGDFISAIGLVKRVTKALKETGGAPTDYQLVVIELKGLKSILRHLETLKPTEDNVTHINAIRGMAVACQLPLRDFMLKLEKYESTLRPYADKRSLRAMPKLTESDRQTLTPMDSPDQEKHSDLMSMAAEL</sequence>
<evidence type="ECO:0000313" key="2">
    <source>
        <dbReference type="EMBL" id="KAF6220078.1"/>
    </source>
</evidence>
<dbReference type="GeneID" id="59331620"/>
<proteinExistence type="predicted"/>
<evidence type="ECO:0000256" key="1">
    <source>
        <dbReference type="SAM" id="MobiDB-lite"/>
    </source>
</evidence>
<comment type="caution">
    <text evidence="2">The sequence shown here is derived from an EMBL/GenBank/DDBJ whole genome shotgun (WGS) entry which is preliminary data.</text>
</comment>
<organism evidence="2 3">
    <name type="scientific">Letharia lupina</name>
    <dbReference type="NCBI Taxonomy" id="560253"/>
    <lineage>
        <taxon>Eukaryota</taxon>
        <taxon>Fungi</taxon>
        <taxon>Dikarya</taxon>
        <taxon>Ascomycota</taxon>
        <taxon>Pezizomycotina</taxon>
        <taxon>Lecanoromycetes</taxon>
        <taxon>OSLEUM clade</taxon>
        <taxon>Lecanoromycetidae</taxon>
        <taxon>Lecanorales</taxon>
        <taxon>Lecanorineae</taxon>
        <taxon>Parmeliaceae</taxon>
        <taxon>Letharia</taxon>
    </lineage>
</organism>
<evidence type="ECO:0000313" key="3">
    <source>
        <dbReference type="Proteomes" id="UP000593566"/>
    </source>
</evidence>
<dbReference type="EMBL" id="JACCJB010000017">
    <property type="protein sequence ID" value="KAF6220078.1"/>
    <property type="molecule type" value="Genomic_DNA"/>
</dbReference>
<accession>A0A8H6CAR8</accession>
<dbReference type="RefSeq" id="XP_037149513.1">
    <property type="nucleotide sequence ID" value="XM_037294132.1"/>
</dbReference>